<dbReference type="Pfam" id="PF00496">
    <property type="entry name" value="SBP_bac_5"/>
    <property type="match status" value="1"/>
</dbReference>
<keyword evidence="5" id="KW-1185">Reference proteome</keyword>
<evidence type="ECO:0000313" key="5">
    <source>
        <dbReference type="Proteomes" id="UP001459714"/>
    </source>
</evidence>
<dbReference type="Proteomes" id="UP001459714">
    <property type="component" value="Unassembled WGS sequence"/>
</dbReference>
<dbReference type="SUPFAM" id="SSF53850">
    <property type="entry name" value="Periplasmic binding protein-like II"/>
    <property type="match status" value="1"/>
</dbReference>
<name>A0ABU9K324_9BACI</name>
<protein>
    <submittedName>
        <fullName evidence="4">ABC transporter substrate-binding protein</fullName>
    </submittedName>
</protein>
<reference evidence="4 5" key="1">
    <citation type="submission" date="2024-03" db="EMBL/GenBank/DDBJ databases">
        <title>Bacilli Hybrid Assemblies.</title>
        <authorList>
            <person name="Kovac J."/>
        </authorList>
    </citation>
    <scope>NUCLEOTIDE SEQUENCE [LARGE SCALE GENOMIC DNA]</scope>
    <source>
        <strain evidence="4 5">FSL M8-0022</strain>
    </source>
</reference>
<dbReference type="Gene3D" id="3.40.190.10">
    <property type="entry name" value="Periplasmic binding protein-like II"/>
    <property type="match status" value="1"/>
</dbReference>
<keyword evidence="1 2" id="KW-0732">Signal</keyword>
<dbReference type="PANTHER" id="PTHR30290:SF38">
    <property type="entry name" value="D,D-DIPEPTIDE-BINDING PERIPLASMIC PROTEIN DDPA-RELATED"/>
    <property type="match status" value="1"/>
</dbReference>
<dbReference type="EMBL" id="JBBYAK010000001">
    <property type="protein sequence ID" value="MEL3958954.1"/>
    <property type="molecule type" value="Genomic_DNA"/>
</dbReference>
<dbReference type="Gene3D" id="3.10.105.10">
    <property type="entry name" value="Dipeptide-binding Protein, Domain 3"/>
    <property type="match status" value="1"/>
</dbReference>
<feature type="domain" description="Solute-binding protein family 5" evidence="3">
    <location>
        <begin position="88"/>
        <end position="451"/>
    </location>
</feature>
<evidence type="ECO:0000256" key="1">
    <source>
        <dbReference type="ARBA" id="ARBA00022729"/>
    </source>
</evidence>
<evidence type="ECO:0000259" key="3">
    <source>
        <dbReference type="Pfam" id="PF00496"/>
    </source>
</evidence>
<dbReference type="InterPro" id="IPR000914">
    <property type="entry name" value="SBP_5_dom"/>
</dbReference>
<dbReference type="InterPro" id="IPR030678">
    <property type="entry name" value="Peptide/Ni-bd"/>
</dbReference>
<accession>A0ABU9K324</accession>
<feature type="chain" id="PRO_5047496653" evidence="2">
    <location>
        <begin position="24"/>
        <end position="532"/>
    </location>
</feature>
<feature type="signal peptide" evidence="2">
    <location>
        <begin position="1"/>
        <end position="23"/>
    </location>
</feature>
<evidence type="ECO:0000256" key="2">
    <source>
        <dbReference type="SAM" id="SignalP"/>
    </source>
</evidence>
<evidence type="ECO:0000313" key="4">
    <source>
        <dbReference type="EMBL" id="MEL3958954.1"/>
    </source>
</evidence>
<gene>
    <name evidence="4" type="ORF">NST17_17500</name>
</gene>
<comment type="caution">
    <text evidence="4">The sequence shown here is derived from an EMBL/GenBank/DDBJ whole genome shotgun (WGS) entry which is preliminary data.</text>
</comment>
<sequence>MRLKHTLQLFTILILSLALTACSSDSSSDKTKEENAEAVEKQTGGTLEVAYNSEPDTLDLMSNASSPTRDIAWHIFETLVALDKNFAVKPMIAEDYSVSDDQKDYIFSIRKNVNFHDGTTVAAEDVVASIERWRLVSSVGKTASQYIEEVKALDDLTVEITLNQVYNGFLADLAAPKTGLVIIPKEIAEEAGEKPLIPEQLIGTGPYKFEKWERGSEIVLTKFDDYSKREETDWGGLTGKKEANLDQINFKIVKDPQMKLNGLKTDLYDYAQAIPTDLYEVIETTPNTKAATYINGYSMLIPDKSEPPFNDLKVRQALQYALNKEEIAQSTYGNKEFYKMDGALFDPIQTELYTDKGTDSYLEYDKEKAKKLLEDSSYNNEPITIMYSNNNEWYKRISQMAEKQLEEVGFTVELEPYEWATYLEKWQDASNWDIVTIGYSTRFSPNELGFLVLDESSSGWYNSERWSKLMEQWGLAASSDERQQILAEMNQTVYDELPFIKIANETTLDIMSDEIQGYDSWIGPRFWNIRKK</sequence>
<dbReference type="PIRSF" id="PIRSF002741">
    <property type="entry name" value="MppA"/>
    <property type="match status" value="1"/>
</dbReference>
<dbReference type="RefSeq" id="WP_342020743.1">
    <property type="nucleotide sequence ID" value="NZ_JBBYAK010000001.1"/>
</dbReference>
<dbReference type="PANTHER" id="PTHR30290">
    <property type="entry name" value="PERIPLASMIC BINDING COMPONENT OF ABC TRANSPORTER"/>
    <property type="match status" value="1"/>
</dbReference>
<organism evidence="4 5">
    <name type="scientific">Caldifermentibacillus hisashii</name>
    <dbReference type="NCBI Taxonomy" id="996558"/>
    <lineage>
        <taxon>Bacteria</taxon>
        <taxon>Bacillati</taxon>
        <taxon>Bacillota</taxon>
        <taxon>Bacilli</taxon>
        <taxon>Bacillales</taxon>
        <taxon>Bacillaceae</taxon>
        <taxon>Caldifermentibacillus</taxon>
    </lineage>
</organism>
<dbReference type="InterPro" id="IPR039424">
    <property type="entry name" value="SBP_5"/>
</dbReference>
<proteinExistence type="predicted"/>
<dbReference type="PROSITE" id="PS51257">
    <property type="entry name" value="PROKAR_LIPOPROTEIN"/>
    <property type="match status" value="1"/>
</dbReference>